<reference evidence="5 6" key="1">
    <citation type="submission" date="2019-04" db="EMBL/GenBank/DDBJ databases">
        <title>Friends and foes A comparative genomics studyof 23 Aspergillus species from section Flavi.</title>
        <authorList>
            <consortium name="DOE Joint Genome Institute"/>
            <person name="Kjaerbolling I."/>
            <person name="Vesth T."/>
            <person name="Frisvad J.C."/>
            <person name="Nybo J.L."/>
            <person name="Theobald S."/>
            <person name="Kildgaard S."/>
            <person name="Isbrandt T."/>
            <person name="Kuo A."/>
            <person name="Sato A."/>
            <person name="Lyhne E.K."/>
            <person name="Kogle M.E."/>
            <person name="Wiebenga A."/>
            <person name="Kun R.S."/>
            <person name="Lubbers R.J."/>
            <person name="Makela M.R."/>
            <person name="Barry K."/>
            <person name="Chovatia M."/>
            <person name="Clum A."/>
            <person name="Daum C."/>
            <person name="Haridas S."/>
            <person name="He G."/>
            <person name="LaButti K."/>
            <person name="Lipzen A."/>
            <person name="Mondo S."/>
            <person name="Riley R."/>
            <person name="Salamov A."/>
            <person name="Simmons B.A."/>
            <person name="Magnuson J.K."/>
            <person name="Henrissat B."/>
            <person name="Mortensen U.H."/>
            <person name="Larsen T.O."/>
            <person name="Devries R.P."/>
            <person name="Grigoriev I.V."/>
            <person name="Machida M."/>
            <person name="Baker S.E."/>
            <person name="Andersen M.R."/>
        </authorList>
    </citation>
    <scope>NUCLEOTIDE SEQUENCE [LARGE SCALE GENOMIC DNA]</scope>
    <source>
        <strain evidence="5 6">IBT 29228</strain>
    </source>
</reference>
<dbReference type="Pfam" id="PF00264">
    <property type="entry name" value="Tyrosinase"/>
    <property type="match status" value="1"/>
</dbReference>
<evidence type="ECO:0000259" key="4">
    <source>
        <dbReference type="PROSITE" id="PS00498"/>
    </source>
</evidence>
<dbReference type="EMBL" id="ML736176">
    <property type="protein sequence ID" value="KAE8380873.1"/>
    <property type="molecule type" value="Genomic_DNA"/>
</dbReference>
<dbReference type="InterPro" id="IPR050316">
    <property type="entry name" value="Tyrosinase/Hemocyanin"/>
</dbReference>
<dbReference type="SUPFAM" id="SSF48056">
    <property type="entry name" value="Di-copper centre-containing domain"/>
    <property type="match status" value="1"/>
</dbReference>
<dbReference type="InterPro" id="IPR002227">
    <property type="entry name" value="Tyrosinase_Cu-bd"/>
</dbReference>
<gene>
    <name evidence="5" type="ORF">BDV26DRAFT_289961</name>
</gene>
<feature type="domain" description="Tyrosinase copper-binding" evidence="3">
    <location>
        <begin position="135"/>
        <end position="152"/>
    </location>
</feature>
<keyword evidence="2" id="KW-0472">Membrane</keyword>
<dbReference type="Gene3D" id="1.10.1280.10">
    <property type="entry name" value="Di-copper center containing domain from catechol oxidase"/>
    <property type="match status" value="1"/>
</dbReference>
<dbReference type="AlphaFoldDB" id="A0A5N7BGF8"/>
<dbReference type="PROSITE" id="PS00497">
    <property type="entry name" value="TYROSINASE_1"/>
    <property type="match status" value="1"/>
</dbReference>
<dbReference type="InterPro" id="IPR008922">
    <property type="entry name" value="Di-copper_centre_dom_sf"/>
</dbReference>
<dbReference type="PROSITE" id="PS00498">
    <property type="entry name" value="TYROSINASE_2"/>
    <property type="match status" value="1"/>
</dbReference>
<evidence type="ECO:0000313" key="6">
    <source>
        <dbReference type="Proteomes" id="UP000326198"/>
    </source>
</evidence>
<keyword evidence="6" id="KW-1185">Reference proteome</keyword>
<dbReference type="PANTHER" id="PTHR11474:SF127">
    <property type="entry name" value="TYROSINASE COPPER-BINDING DOMAIN-CONTAINING PROTEIN"/>
    <property type="match status" value="1"/>
</dbReference>
<feature type="domain" description="Tyrosinase copper-binding" evidence="4">
    <location>
        <begin position="292"/>
        <end position="303"/>
    </location>
</feature>
<evidence type="ECO:0000256" key="1">
    <source>
        <dbReference type="ARBA" id="ARBA00022723"/>
    </source>
</evidence>
<dbReference type="PRINTS" id="PR00092">
    <property type="entry name" value="TYROSINASE"/>
</dbReference>
<evidence type="ECO:0000313" key="5">
    <source>
        <dbReference type="EMBL" id="KAE8380873.1"/>
    </source>
</evidence>
<protein>
    <recommendedName>
        <fullName evidence="3 4">Tyrosinase copper-binding domain-containing protein</fullName>
    </recommendedName>
</protein>
<dbReference type="GO" id="GO:0016491">
    <property type="term" value="F:oxidoreductase activity"/>
    <property type="evidence" value="ECO:0007669"/>
    <property type="project" value="InterPro"/>
</dbReference>
<proteinExistence type="predicted"/>
<sequence length="365" mass="41458">MILENINQKLDRWRYAPVTNSPSDEFISSPKVDKTRISLKSVAIYTVMGITSLIIVLTSSVKLLSRTTIVPVCNNPVVRREWRSLTEGEKAEFTQAIICLANRPSQWQENGTIYDDFAILHGGIGSWWRLGNIGHRSASFLPWHRYTLFVFEKTMREQCGFQGQVPYWDWSLDWMDLAHSSIWDNVTGFGGDGDPAGPEIVGGGRCVVDGPFAGLRPILYNHTYVRHCIARGFRDGDTVGRISGQSYRPESIGAILRKQTYEELVKEIEAQLHNSMHQGINGDFLAMTAANDPLFYVHHAQLDRLWWQWQRENPRVRLNEYHGKHMYNSTGNATVEDMLMYGGLTEDVSVSTVMNTQGGVLCYTY</sequence>
<name>A0A5N7BGF8_9EURO</name>
<keyword evidence="1" id="KW-0479">Metal-binding</keyword>
<feature type="transmembrane region" description="Helical" evidence="2">
    <location>
        <begin position="42"/>
        <end position="64"/>
    </location>
</feature>
<dbReference type="GO" id="GO:0046872">
    <property type="term" value="F:metal ion binding"/>
    <property type="evidence" value="ECO:0007669"/>
    <property type="project" value="UniProtKB-KW"/>
</dbReference>
<dbReference type="OrthoDB" id="6132182at2759"/>
<evidence type="ECO:0000256" key="2">
    <source>
        <dbReference type="SAM" id="Phobius"/>
    </source>
</evidence>
<dbReference type="Proteomes" id="UP000326198">
    <property type="component" value="Unassembled WGS sequence"/>
</dbReference>
<organism evidence="5 6">
    <name type="scientific">Aspergillus bertholletiae</name>
    <dbReference type="NCBI Taxonomy" id="1226010"/>
    <lineage>
        <taxon>Eukaryota</taxon>
        <taxon>Fungi</taxon>
        <taxon>Dikarya</taxon>
        <taxon>Ascomycota</taxon>
        <taxon>Pezizomycotina</taxon>
        <taxon>Eurotiomycetes</taxon>
        <taxon>Eurotiomycetidae</taxon>
        <taxon>Eurotiales</taxon>
        <taxon>Aspergillaceae</taxon>
        <taxon>Aspergillus</taxon>
        <taxon>Aspergillus subgen. Circumdati</taxon>
    </lineage>
</organism>
<dbReference type="PANTHER" id="PTHR11474">
    <property type="entry name" value="TYROSINASE FAMILY MEMBER"/>
    <property type="match status" value="1"/>
</dbReference>
<keyword evidence="2" id="KW-1133">Transmembrane helix</keyword>
<keyword evidence="2" id="KW-0812">Transmembrane</keyword>
<accession>A0A5N7BGF8</accession>
<evidence type="ECO:0000259" key="3">
    <source>
        <dbReference type="PROSITE" id="PS00497"/>
    </source>
</evidence>